<proteinExistence type="predicted"/>
<name>A0ABS0YWN2_9BACT</name>
<dbReference type="Proteomes" id="UP000641025">
    <property type="component" value="Unassembled WGS sequence"/>
</dbReference>
<sequence>MKNGNHENHGSDGKHVKAEDHEQSHDSQDSHASHDPHQASRLLPPRGDYRTLLSYQKAVVIYEITYRFCHRFLSRGDRTVDQMVQAARSGKQNIIEGSKAATTSKETEIKLTHVARASLEELLEDYRDYLSARDLHAWSKDGREAEYVRNLGRCTPLTFEPFRAFTETRPAEVVANIAICLIHQANFLLDQQLKGLEKSYLKDGGLRERMTHARLMVRGHQKKGQ</sequence>
<dbReference type="RefSeq" id="WP_199396864.1">
    <property type="nucleotide sequence ID" value="NZ_JAEMHK010000018.1"/>
</dbReference>
<dbReference type="NCBIfam" id="TIGR04258">
    <property type="entry name" value="4helix_suffix"/>
    <property type="match status" value="1"/>
</dbReference>
<dbReference type="Gene3D" id="1.20.1440.60">
    <property type="entry name" value="23S rRNA-intervening sequence"/>
    <property type="match status" value="1"/>
</dbReference>
<protein>
    <submittedName>
        <fullName evidence="2">Four helix bundle protein</fullName>
    </submittedName>
</protein>
<feature type="compositionally biased region" description="Basic and acidic residues" evidence="1">
    <location>
        <begin position="1"/>
        <end position="38"/>
    </location>
</feature>
<dbReference type="InterPro" id="IPR036583">
    <property type="entry name" value="23S_rRNA_IVS_sf"/>
</dbReference>
<dbReference type="InterPro" id="IPR012657">
    <property type="entry name" value="23S_rRNA-intervening_sequence"/>
</dbReference>
<dbReference type="EMBL" id="JAEMHK010000018">
    <property type="protein sequence ID" value="MBJ6802391.1"/>
    <property type="molecule type" value="Genomic_DNA"/>
</dbReference>
<comment type="caution">
    <text evidence="2">The sequence shown here is derived from an EMBL/GenBank/DDBJ whole genome shotgun (WGS) entry which is preliminary data.</text>
</comment>
<accession>A0ABS0YWN2</accession>
<gene>
    <name evidence="2" type="ORF">JFN90_19870</name>
</gene>
<evidence type="ECO:0000313" key="2">
    <source>
        <dbReference type="EMBL" id="MBJ6802391.1"/>
    </source>
</evidence>
<evidence type="ECO:0000256" key="1">
    <source>
        <dbReference type="SAM" id="MobiDB-lite"/>
    </source>
</evidence>
<dbReference type="NCBIfam" id="TIGR02436">
    <property type="entry name" value="four helix bundle protein"/>
    <property type="match status" value="1"/>
</dbReference>
<organism evidence="2 3">
    <name type="scientific">Geomonas propionica</name>
    <dbReference type="NCBI Taxonomy" id="2798582"/>
    <lineage>
        <taxon>Bacteria</taxon>
        <taxon>Pseudomonadati</taxon>
        <taxon>Thermodesulfobacteriota</taxon>
        <taxon>Desulfuromonadia</taxon>
        <taxon>Geobacterales</taxon>
        <taxon>Geobacteraceae</taxon>
        <taxon>Geomonas</taxon>
    </lineage>
</organism>
<reference evidence="2 3" key="1">
    <citation type="submission" date="2020-12" db="EMBL/GenBank/DDBJ databases">
        <title>Geomonas sp. Red259, isolated from paddy soil.</title>
        <authorList>
            <person name="Xu Z."/>
            <person name="Zhang Z."/>
            <person name="Masuda Y."/>
            <person name="Itoh H."/>
            <person name="Senoo K."/>
        </authorList>
    </citation>
    <scope>NUCLEOTIDE SEQUENCE [LARGE SCALE GENOMIC DNA]</scope>
    <source>
        <strain evidence="2 3">Red259</strain>
    </source>
</reference>
<dbReference type="InterPro" id="IPR026354">
    <property type="entry name" value="4helix_suffix_dom"/>
</dbReference>
<evidence type="ECO:0000313" key="3">
    <source>
        <dbReference type="Proteomes" id="UP000641025"/>
    </source>
</evidence>
<dbReference type="SUPFAM" id="SSF158446">
    <property type="entry name" value="IVS-encoded protein-like"/>
    <property type="match status" value="1"/>
</dbReference>
<keyword evidence="3" id="KW-1185">Reference proteome</keyword>
<feature type="region of interest" description="Disordered" evidence="1">
    <location>
        <begin position="1"/>
        <end position="45"/>
    </location>
</feature>